<feature type="domain" description="ATPase AAA-type core" evidence="1">
    <location>
        <begin position="47"/>
        <end position="97"/>
    </location>
</feature>
<protein>
    <submittedName>
        <fullName evidence="2">Mitochondrial chaperone bcs1 protein</fullName>
    </submittedName>
</protein>
<dbReference type="InterPro" id="IPR027417">
    <property type="entry name" value="P-loop_NTPase"/>
</dbReference>
<keyword evidence="3" id="KW-1185">Reference proteome</keyword>
<evidence type="ECO:0000259" key="1">
    <source>
        <dbReference type="Pfam" id="PF00004"/>
    </source>
</evidence>
<organism evidence="2 3">
    <name type="scientific">Botryosphaeria dothidea</name>
    <dbReference type="NCBI Taxonomy" id="55169"/>
    <lineage>
        <taxon>Eukaryota</taxon>
        <taxon>Fungi</taxon>
        <taxon>Dikarya</taxon>
        <taxon>Ascomycota</taxon>
        <taxon>Pezizomycotina</taxon>
        <taxon>Dothideomycetes</taxon>
        <taxon>Dothideomycetes incertae sedis</taxon>
        <taxon>Botryosphaeriales</taxon>
        <taxon>Botryosphaeriaceae</taxon>
        <taxon>Botryosphaeria</taxon>
    </lineage>
</organism>
<sequence length="145" mass="16342">MAGRLTLSKFVVVEYVTLSFEWLAVSGSHRVWWKFFVHITRIALSSGAKEPTGGLLNVIDGVAAPEERLLIMTSNNPDTLDPVLIRPGRIDKQIYLDHLSKTVASSIFTRVFSVGFNDEYCNELAEEQQRHDIPARAKLLENLRS</sequence>
<dbReference type="SUPFAM" id="SSF52540">
    <property type="entry name" value="P-loop containing nucleoside triphosphate hydrolases"/>
    <property type="match status" value="1"/>
</dbReference>
<comment type="caution">
    <text evidence="2">The sequence shown here is derived from an EMBL/GenBank/DDBJ whole genome shotgun (WGS) entry which is preliminary data.</text>
</comment>
<dbReference type="OrthoDB" id="10251412at2759"/>
<dbReference type="Pfam" id="PF00004">
    <property type="entry name" value="AAA"/>
    <property type="match status" value="1"/>
</dbReference>
<reference evidence="2" key="1">
    <citation type="submission" date="2020-04" db="EMBL/GenBank/DDBJ databases">
        <title>Genome Assembly and Annotation of Botryosphaeria dothidea sdau 11-99, a Latent Pathogen of Apple Fruit Ring Rot in China.</title>
        <authorList>
            <person name="Yu C."/>
            <person name="Diao Y."/>
            <person name="Lu Q."/>
            <person name="Zhao J."/>
            <person name="Cui S."/>
            <person name="Peng C."/>
            <person name="He B."/>
            <person name="Liu H."/>
        </authorList>
    </citation>
    <scope>NUCLEOTIDE SEQUENCE [LARGE SCALE GENOMIC DNA]</scope>
    <source>
        <strain evidence="2">Sdau11-99</strain>
    </source>
</reference>
<dbReference type="GO" id="GO:0005524">
    <property type="term" value="F:ATP binding"/>
    <property type="evidence" value="ECO:0007669"/>
    <property type="project" value="InterPro"/>
</dbReference>
<accession>A0A8H4MXE2</accession>
<proteinExistence type="predicted"/>
<dbReference type="AlphaFoldDB" id="A0A8H4MXE2"/>
<dbReference type="EMBL" id="WWBZ02000073">
    <property type="protein sequence ID" value="KAF4302514.1"/>
    <property type="molecule type" value="Genomic_DNA"/>
</dbReference>
<evidence type="ECO:0000313" key="3">
    <source>
        <dbReference type="Proteomes" id="UP000572817"/>
    </source>
</evidence>
<dbReference type="GO" id="GO:0016887">
    <property type="term" value="F:ATP hydrolysis activity"/>
    <property type="evidence" value="ECO:0007669"/>
    <property type="project" value="InterPro"/>
</dbReference>
<dbReference type="InterPro" id="IPR003959">
    <property type="entry name" value="ATPase_AAA_core"/>
</dbReference>
<dbReference type="PANTHER" id="PTHR23070">
    <property type="entry name" value="BCS1 AAA-TYPE ATPASE"/>
    <property type="match status" value="1"/>
</dbReference>
<name>A0A8H4MXE2_9PEZI</name>
<dbReference type="InterPro" id="IPR050747">
    <property type="entry name" value="Mitochondrial_chaperone_BCS1"/>
</dbReference>
<dbReference type="Proteomes" id="UP000572817">
    <property type="component" value="Unassembled WGS sequence"/>
</dbReference>
<gene>
    <name evidence="2" type="ORF">GTA08_BOTSDO10327</name>
</gene>
<evidence type="ECO:0000313" key="2">
    <source>
        <dbReference type="EMBL" id="KAF4302514.1"/>
    </source>
</evidence>
<dbReference type="Gene3D" id="3.40.50.300">
    <property type="entry name" value="P-loop containing nucleotide triphosphate hydrolases"/>
    <property type="match status" value="1"/>
</dbReference>